<dbReference type="GO" id="GO:0042709">
    <property type="term" value="C:succinate-CoA ligase complex"/>
    <property type="evidence" value="ECO:0007669"/>
    <property type="project" value="TreeGrafter"/>
</dbReference>
<gene>
    <name evidence="3" type="ORF">S06H3_58673</name>
</gene>
<dbReference type="GO" id="GO:0006104">
    <property type="term" value="P:succinyl-CoA metabolic process"/>
    <property type="evidence" value="ECO:0007669"/>
    <property type="project" value="TreeGrafter"/>
</dbReference>
<dbReference type="GO" id="GO:0004775">
    <property type="term" value="F:succinate-CoA ligase (ADP-forming) activity"/>
    <property type="evidence" value="ECO:0007669"/>
    <property type="project" value="TreeGrafter"/>
</dbReference>
<comment type="caution">
    <text evidence="3">The sequence shown here is derived from an EMBL/GenBank/DDBJ whole genome shotgun (WGS) entry which is preliminary data.</text>
</comment>
<dbReference type="GO" id="GO:0000166">
    <property type="term" value="F:nucleotide binding"/>
    <property type="evidence" value="ECO:0007669"/>
    <property type="project" value="UniProtKB-KW"/>
</dbReference>
<dbReference type="InterPro" id="IPR016102">
    <property type="entry name" value="Succinyl-CoA_synth-like"/>
</dbReference>
<dbReference type="GO" id="GO:0006099">
    <property type="term" value="P:tricarboxylic acid cycle"/>
    <property type="evidence" value="ECO:0007669"/>
    <property type="project" value="TreeGrafter"/>
</dbReference>
<organism evidence="3">
    <name type="scientific">marine sediment metagenome</name>
    <dbReference type="NCBI Taxonomy" id="412755"/>
    <lineage>
        <taxon>unclassified sequences</taxon>
        <taxon>metagenomes</taxon>
        <taxon>ecological metagenomes</taxon>
    </lineage>
</organism>
<proteinExistence type="predicted"/>
<evidence type="ECO:0000256" key="1">
    <source>
        <dbReference type="ARBA" id="ARBA00022741"/>
    </source>
</evidence>
<reference evidence="3" key="1">
    <citation type="journal article" date="2014" name="Front. Microbiol.">
        <title>High frequency of phylogenetically diverse reductive dehalogenase-homologous genes in deep subseafloor sedimentary metagenomes.</title>
        <authorList>
            <person name="Kawai M."/>
            <person name="Futagami T."/>
            <person name="Toyoda A."/>
            <person name="Takaki Y."/>
            <person name="Nishi S."/>
            <person name="Hori S."/>
            <person name="Arai W."/>
            <person name="Tsubouchi T."/>
            <person name="Morono Y."/>
            <person name="Uchiyama I."/>
            <person name="Ito T."/>
            <person name="Fujiyama A."/>
            <person name="Inagaki F."/>
            <person name="Takami H."/>
        </authorList>
    </citation>
    <scope>NUCLEOTIDE SEQUENCE</scope>
    <source>
        <strain evidence="3">Expedition CK06-06</strain>
    </source>
</reference>
<accession>X1RLX8</accession>
<dbReference type="PANTHER" id="PTHR11815:SF10">
    <property type="entry name" value="SUCCINATE--COA LIGASE [GDP-FORMING] SUBUNIT BETA, MITOCHONDRIAL"/>
    <property type="match status" value="1"/>
</dbReference>
<dbReference type="InterPro" id="IPR005811">
    <property type="entry name" value="SUCC_ACL_C"/>
</dbReference>
<dbReference type="Pfam" id="PF00549">
    <property type="entry name" value="Ligase_CoA"/>
    <property type="match status" value="1"/>
</dbReference>
<dbReference type="PANTHER" id="PTHR11815">
    <property type="entry name" value="SUCCINYL-COA SYNTHETASE BETA CHAIN"/>
    <property type="match status" value="1"/>
</dbReference>
<keyword evidence="1" id="KW-0547">Nucleotide-binding</keyword>
<dbReference type="Gene3D" id="3.40.50.261">
    <property type="entry name" value="Succinyl-CoA synthetase domains"/>
    <property type="match status" value="1"/>
</dbReference>
<evidence type="ECO:0000259" key="2">
    <source>
        <dbReference type="Pfam" id="PF00549"/>
    </source>
</evidence>
<dbReference type="SUPFAM" id="SSF52210">
    <property type="entry name" value="Succinyl-CoA synthetase domains"/>
    <property type="match status" value="1"/>
</dbReference>
<dbReference type="AlphaFoldDB" id="X1RLX8"/>
<feature type="domain" description="ATP-citrate synthase/succinyl-CoA ligase C-terminal" evidence="2">
    <location>
        <begin position="24"/>
        <end position="133"/>
    </location>
</feature>
<name>X1RLX8_9ZZZZ</name>
<protein>
    <recommendedName>
        <fullName evidence="2">ATP-citrate synthase/succinyl-CoA ligase C-terminal domain-containing protein</fullName>
    </recommendedName>
</protein>
<evidence type="ECO:0000313" key="3">
    <source>
        <dbReference type="EMBL" id="GAI56519.1"/>
    </source>
</evidence>
<sequence length="148" mass="16042">MERKGRQIGVTYVELDGDIGIIASGAGAGLATMDILGQRLRPANFLETGGAITADLLYQVMDLVLQKKGLKAVFINLFGGINPIHEGAKGIVRYIEEYQPTIPIVAKVVGNRQEETKDILEKHGVRAVTEAATEKGVEQLISLLEQRT</sequence>
<dbReference type="EMBL" id="BARV01038015">
    <property type="protein sequence ID" value="GAI56519.1"/>
    <property type="molecule type" value="Genomic_DNA"/>
</dbReference>